<dbReference type="SUPFAM" id="SSF143631">
    <property type="entry name" value="ApbE-like"/>
    <property type="match status" value="1"/>
</dbReference>
<name>A0A1I1SGL3_9GAMM</name>
<evidence type="ECO:0000313" key="14">
    <source>
        <dbReference type="EMBL" id="SFD45596.1"/>
    </source>
</evidence>
<accession>A0A1I1SGL3</accession>
<dbReference type="PROSITE" id="PS51257">
    <property type="entry name" value="PROKAR_LIPOPROTEIN"/>
    <property type="match status" value="1"/>
</dbReference>
<dbReference type="InterPro" id="IPR003374">
    <property type="entry name" value="ApbE-like_sf"/>
</dbReference>
<comment type="similarity">
    <text evidence="1 11 13">Belongs to the ApbE family.</text>
</comment>
<keyword evidence="13" id="KW-0472">Membrane</keyword>
<dbReference type="Proteomes" id="UP000198611">
    <property type="component" value="Unassembled WGS sequence"/>
</dbReference>
<keyword evidence="13" id="KW-0997">Cell inner membrane</keyword>
<dbReference type="Gene3D" id="3.10.520.10">
    <property type="entry name" value="ApbE-like domains"/>
    <property type="match status" value="1"/>
</dbReference>
<dbReference type="GO" id="GO:0016740">
    <property type="term" value="F:transferase activity"/>
    <property type="evidence" value="ECO:0007669"/>
    <property type="project" value="UniProtKB-UniRule"/>
</dbReference>
<organism evidence="14 15">
    <name type="scientific">Thiohalospira halophila DSM 15071</name>
    <dbReference type="NCBI Taxonomy" id="1123397"/>
    <lineage>
        <taxon>Bacteria</taxon>
        <taxon>Pseudomonadati</taxon>
        <taxon>Pseudomonadota</taxon>
        <taxon>Gammaproteobacteria</taxon>
        <taxon>Thiohalospirales</taxon>
        <taxon>Thiohalospiraceae</taxon>
        <taxon>Thiohalospira</taxon>
    </lineage>
</organism>
<keyword evidence="15" id="KW-1185">Reference proteome</keyword>
<evidence type="ECO:0000256" key="11">
    <source>
        <dbReference type="PIRNR" id="PIRNR006268"/>
    </source>
</evidence>
<dbReference type="OrthoDB" id="9778595at2"/>
<keyword evidence="13" id="KW-0732">Signal</keyword>
<evidence type="ECO:0000256" key="8">
    <source>
        <dbReference type="ARBA" id="ARBA00022842"/>
    </source>
</evidence>
<evidence type="ECO:0000256" key="2">
    <source>
        <dbReference type="ARBA" id="ARBA00011955"/>
    </source>
</evidence>
<reference evidence="14 15" key="1">
    <citation type="submission" date="2016-10" db="EMBL/GenBank/DDBJ databases">
        <authorList>
            <person name="de Groot N.N."/>
        </authorList>
    </citation>
    <scope>NUCLEOTIDE SEQUENCE [LARGE SCALE GENOMIC DNA]</scope>
    <source>
        <strain evidence="14 15">HL3</strain>
    </source>
</reference>
<feature type="binding site" evidence="12">
    <location>
        <position position="288"/>
    </location>
    <ligand>
        <name>Mg(2+)</name>
        <dbReference type="ChEBI" id="CHEBI:18420"/>
    </ligand>
</feature>
<evidence type="ECO:0000256" key="4">
    <source>
        <dbReference type="ARBA" id="ARBA00022630"/>
    </source>
</evidence>
<dbReference type="AlphaFoldDB" id="A0A1I1SGL3"/>
<feature type="binding site" evidence="12">
    <location>
        <position position="173"/>
    </location>
    <ligand>
        <name>Mg(2+)</name>
        <dbReference type="ChEBI" id="CHEBI:18420"/>
    </ligand>
</feature>
<evidence type="ECO:0000256" key="12">
    <source>
        <dbReference type="PIRSR" id="PIRSR006268-2"/>
    </source>
</evidence>
<dbReference type="Pfam" id="PF02424">
    <property type="entry name" value="ApbE"/>
    <property type="match status" value="1"/>
</dbReference>
<keyword evidence="5 11" id="KW-0808">Transferase</keyword>
<feature type="chain" id="PRO_5011330638" description="FAD:protein FMN transferase" evidence="13">
    <location>
        <begin position="18"/>
        <end position="344"/>
    </location>
</feature>
<keyword evidence="13 14" id="KW-0449">Lipoprotein</keyword>
<dbReference type="PANTHER" id="PTHR30040">
    <property type="entry name" value="THIAMINE BIOSYNTHESIS LIPOPROTEIN APBE"/>
    <property type="match status" value="1"/>
</dbReference>
<dbReference type="GO" id="GO:0005886">
    <property type="term" value="C:plasma membrane"/>
    <property type="evidence" value="ECO:0007669"/>
    <property type="project" value="UniProtKB-SubCell"/>
</dbReference>
<evidence type="ECO:0000256" key="10">
    <source>
        <dbReference type="ARBA" id="ARBA00048540"/>
    </source>
</evidence>
<keyword evidence="8 11" id="KW-0460">Magnesium</keyword>
<dbReference type="STRING" id="1123397.SAMN05660831_01689"/>
<proteinExistence type="inferred from homology"/>
<evidence type="ECO:0000256" key="3">
    <source>
        <dbReference type="ARBA" id="ARBA00016337"/>
    </source>
</evidence>
<keyword evidence="4 11" id="KW-0285">Flavoprotein</keyword>
<evidence type="ECO:0000256" key="6">
    <source>
        <dbReference type="ARBA" id="ARBA00022723"/>
    </source>
</evidence>
<dbReference type="PIRSF" id="PIRSF006268">
    <property type="entry name" value="ApbE"/>
    <property type="match status" value="1"/>
</dbReference>
<evidence type="ECO:0000256" key="1">
    <source>
        <dbReference type="ARBA" id="ARBA00008282"/>
    </source>
</evidence>
<keyword evidence="7 11" id="KW-0274">FAD</keyword>
<evidence type="ECO:0000256" key="5">
    <source>
        <dbReference type="ARBA" id="ARBA00022679"/>
    </source>
</evidence>
<gene>
    <name evidence="14" type="ORF">SAMN05660831_01689</name>
</gene>
<dbReference type="InterPro" id="IPR024932">
    <property type="entry name" value="ApbE"/>
</dbReference>
<comment type="subcellular location">
    <subcellularLocation>
        <location evidence="13">Cell inner membrane</location>
        <topology evidence="13">Lipid-anchor</topology>
        <orientation evidence="13">Periplasmic side</orientation>
    </subcellularLocation>
</comment>
<evidence type="ECO:0000313" key="15">
    <source>
        <dbReference type="Proteomes" id="UP000198611"/>
    </source>
</evidence>
<dbReference type="RefSeq" id="WP_093428332.1">
    <property type="nucleotide sequence ID" value="NZ_FOMJ01000005.1"/>
</dbReference>
<evidence type="ECO:0000256" key="13">
    <source>
        <dbReference type="RuleBase" id="RU363002"/>
    </source>
</evidence>
<dbReference type="PANTHER" id="PTHR30040:SF2">
    <property type="entry name" value="FAD:PROTEIN FMN TRANSFERASE"/>
    <property type="match status" value="1"/>
</dbReference>
<dbReference type="GO" id="GO:0046872">
    <property type="term" value="F:metal ion binding"/>
    <property type="evidence" value="ECO:0007669"/>
    <property type="project" value="UniProtKB-UniRule"/>
</dbReference>
<evidence type="ECO:0000256" key="7">
    <source>
        <dbReference type="ARBA" id="ARBA00022827"/>
    </source>
</evidence>
<comment type="catalytic activity">
    <reaction evidence="10 11 13">
        <text>L-threonyl-[protein] + FAD = FMN-L-threonyl-[protein] + AMP + H(+)</text>
        <dbReference type="Rhea" id="RHEA:36847"/>
        <dbReference type="Rhea" id="RHEA-COMP:11060"/>
        <dbReference type="Rhea" id="RHEA-COMP:11061"/>
        <dbReference type="ChEBI" id="CHEBI:15378"/>
        <dbReference type="ChEBI" id="CHEBI:30013"/>
        <dbReference type="ChEBI" id="CHEBI:57692"/>
        <dbReference type="ChEBI" id="CHEBI:74257"/>
        <dbReference type="ChEBI" id="CHEBI:456215"/>
        <dbReference type="EC" id="2.7.1.180"/>
    </reaction>
</comment>
<comment type="cofactor">
    <cofactor evidence="12">
        <name>Mg(2+)</name>
        <dbReference type="ChEBI" id="CHEBI:18420"/>
    </cofactor>
    <cofactor evidence="12">
        <name>Mn(2+)</name>
        <dbReference type="ChEBI" id="CHEBI:29035"/>
    </cofactor>
    <text evidence="12">Magnesium. Can also use manganese.</text>
</comment>
<keyword evidence="13" id="KW-1003">Cell membrane</keyword>
<feature type="binding site" evidence="12">
    <location>
        <position position="284"/>
    </location>
    <ligand>
        <name>Mg(2+)</name>
        <dbReference type="ChEBI" id="CHEBI:18420"/>
    </ligand>
</feature>
<keyword evidence="6 11" id="KW-0479">Metal-binding</keyword>
<evidence type="ECO:0000256" key="9">
    <source>
        <dbReference type="ARBA" id="ARBA00031306"/>
    </source>
</evidence>
<dbReference type="EMBL" id="FOMJ01000005">
    <property type="protein sequence ID" value="SFD45596.1"/>
    <property type="molecule type" value="Genomic_DNA"/>
</dbReference>
<dbReference type="EC" id="2.7.1.180" evidence="2 11"/>
<feature type="signal peptide" evidence="13">
    <location>
        <begin position="1"/>
        <end position="17"/>
    </location>
</feature>
<sequence length="344" mass="37183">MRWLAGLFLTLTLLGLAACSDGPTVERQRFLALGTHIEVQTAGAEAEQAREAIRLVREDLEYLHSGLHPWEPGALARVNQMLAATGEFTADPGTLEALAASRPLYRASDGLFNPALGKLSAAWGFHQDAPAGPPPEEATIQAILEAEPSPEDLEVDGVRMTNTNPEVQLDFGGLAKGMGVDHAVELLRERGIDHAIVNAGGDLRAFGEHGDRPWRVGIRDPRGEGVLAGLTIDGDEAVFTSGDYERYYEHDGTRYHHLLDPRTGRPARGVTSVTVIHEEGTTADAAATALFVADEDEWPRIAKQMGIEAVLRVDDEGVLHMTPAMAERLDLQKDGATTRIVELP</sequence>
<protein>
    <recommendedName>
        <fullName evidence="3 11">FAD:protein FMN transferase</fullName>
        <ecNumber evidence="2 11">2.7.1.180</ecNumber>
    </recommendedName>
    <alternativeName>
        <fullName evidence="9 11">Flavin transferase</fullName>
    </alternativeName>
</protein>
<comment type="function">
    <text evidence="13">Flavin transferase that catalyzes the transfer of the FMN moiety of FAD and its covalent binding to the hydroxyl group of a threonine residue in a target flavoprotein.</text>
</comment>